<evidence type="ECO:0000313" key="1">
    <source>
        <dbReference type="EMBL" id="RMZ72813.1"/>
    </source>
</evidence>
<dbReference type="EMBL" id="KE747834">
    <property type="protein sequence ID" value="RMZ72813.1"/>
    <property type="molecule type" value="Genomic_DNA"/>
</dbReference>
<evidence type="ECO:0000313" key="2">
    <source>
        <dbReference type="Proteomes" id="UP000265663"/>
    </source>
</evidence>
<gene>
    <name evidence="1" type="ORF">GMOD_00009862</name>
</gene>
<name>A0A3M7ME68_9PLEO</name>
<proteinExistence type="predicted"/>
<sequence>MYFNLGFKNPLRTVNNTTKDDGVLVSVKTPTDCNVGKPNSFRESLSAVIGSMHQSKSKAKAKLQRTASSELLKINGLENYTQACAEYHQALEAGWSKQQLLELVEEWQKMDERACWR</sequence>
<protein>
    <submittedName>
        <fullName evidence="1">Uncharacterized protein</fullName>
    </submittedName>
</protein>
<dbReference type="Proteomes" id="UP000265663">
    <property type="component" value="Unassembled WGS sequence"/>
</dbReference>
<dbReference type="AlphaFoldDB" id="A0A3M7ME68"/>
<accession>A0A3M7ME68</accession>
<reference evidence="1 2" key="1">
    <citation type="journal article" date="2014" name="PLoS ONE">
        <title>De novo Genome Assembly of the Fungal Plant Pathogen Pyrenophora semeniperda.</title>
        <authorList>
            <person name="Soliai M.M."/>
            <person name="Meyer S.E."/>
            <person name="Udall J.A."/>
            <person name="Elzinga D.E."/>
            <person name="Hermansen R.A."/>
            <person name="Bodily P.M."/>
            <person name="Hart A.A."/>
            <person name="Coleman C.E."/>
        </authorList>
    </citation>
    <scope>NUCLEOTIDE SEQUENCE [LARGE SCALE GENOMIC DNA]</scope>
    <source>
        <strain evidence="1 2">CCB06</strain>
        <tissue evidence="1">Mycelium</tissue>
    </source>
</reference>
<dbReference type="OrthoDB" id="3671094at2759"/>
<keyword evidence="2" id="KW-1185">Reference proteome</keyword>
<organism evidence="1 2">
    <name type="scientific">Pyrenophora seminiperda CCB06</name>
    <dbReference type="NCBI Taxonomy" id="1302712"/>
    <lineage>
        <taxon>Eukaryota</taxon>
        <taxon>Fungi</taxon>
        <taxon>Dikarya</taxon>
        <taxon>Ascomycota</taxon>
        <taxon>Pezizomycotina</taxon>
        <taxon>Dothideomycetes</taxon>
        <taxon>Pleosporomycetidae</taxon>
        <taxon>Pleosporales</taxon>
        <taxon>Pleosporineae</taxon>
        <taxon>Pleosporaceae</taxon>
        <taxon>Pyrenophora</taxon>
    </lineage>
</organism>